<feature type="transmembrane region" description="Helical" evidence="1">
    <location>
        <begin position="174"/>
        <end position="194"/>
    </location>
</feature>
<evidence type="ECO:0000256" key="1">
    <source>
        <dbReference type="SAM" id="Phobius"/>
    </source>
</evidence>
<feature type="transmembrane region" description="Helical" evidence="1">
    <location>
        <begin position="206"/>
        <end position="223"/>
    </location>
</feature>
<evidence type="ECO:0000313" key="2">
    <source>
        <dbReference type="EMBL" id="KIG16255.1"/>
    </source>
</evidence>
<keyword evidence="1" id="KW-0472">Membrane</keyword>
<name>A0A0C2D3E1_9BACT</name>
<sequence>MGNTTQPGARERAGVRRVGRRIGWVALAVVLVLGPLIARAWIDGRAQLLLAEAAASNGDVEAQLLHLGRAARWRLPLATHDDQARAQLGELALAATAANEHELALAAWRELRGALVGTRAIRVVDPEQLETANAAIVQLMVRQANASGQVVEAADRARWAAELEQDLVPRWRSLLASACFAAWLFACVGLFALGIDSNGRLDPRPALRWGGAALVSLLAWILLM</sequence>
<protein>
    <submittedName>
        <fullName evidence="2">Uncharacterized protein</fullName>
    </submittedName>
</protein>
<keyword evidence="1" id="KW-1133">Transmembrane helix</keyword>
<dbReference type="RefSeq" id="WP_052549916.1">
    <property type="nucleotide sequence ID" value="NZ_JMCC02000040.1"/>
</dbReference>
<dbReference type="EMBL" id="JMCC02000040">
    <property type="protein sequence ID" value="KIG16255.1"/>
    <property type="molecule type" value="Genomic_DNA"/>
</dbReference>
<proteinExistence type="predicted"/>
<keyword evidence="1" id="KW-0812">Transmembrane</keyword>
<evidence type="ECO:0000313" key="3">
    <source>
        <dbReference type="Proteomes" id="UP000031599"/>
    </source>
</evidence>
<feature type="transmembrane region" description="Helical" evidence="1">
    <location>
        <begin position="21"/>
        <end position="42"/>
    </location>
</feature>
<dbReference type="AlphaFoldDB" id="A0A0C2D3E1"/>
<accession>A0A0C2D3E1</accession>
<organism evidence="2 3">
    <name type="scientific">Enhygromyxa salina</name>
    <dbReference type="NCBI Taxonomy" id="215803"/>
    <lineage>
        <taxon>Bacteria</taxon>
        <taxon>Pseudomonadati</taxon>
        <taxon>Myxococcota</taxon>
        <taxon>Polyangia</taxon>
        <taxon>Nannocystales</taxon>
        <taxon>Nannocystaceae</taxon>
        <taxon>Enhygromyxa</taxon>
    </lineage>
</organism>
<comment type="caution">
    <text evidence="2">The sequence shown here is derived from an EMBL/GenBank/DDBJ whole genome shotgun (WGS) entry which is preliminary data.</text>
</comment>
<reference evidence="2 3" key="1">
    <citation type="submission" date="2014-12" db="EMBL/GenBank/DDBJ databases">
        <title>Genome assembly of Enhygromyxa salina DSM 15201.</title>
        <authorList>
            <person name="Sharma G."/>
            <person name="Subramanian S."/>
        </authorList>
    </citation>
    <scope>NUCLEOTIDE SEQUENCE [LARGE SCALE GENOMIC DNA]</scope>
    <source>
        <strain evidence="2 3">DSM 15201</strain>
    </source>
</reference>
<gene>
    <name evidence="2" type="ORF">DB30_04715</name>
</gene>
<dbReference type="Proteomes" id="UP000031599">
    <property type="component" value="Unassembled WGS sequence"/>
</dbReference>